<evidence type="ECO:0000256" key="4">
    <source>
        <dbReference type="ARBA" id="ARBA00022764"/>
    </source>
</evidence>
<dbReference type="InterPro" id="IPR005073">
    <property type="entry name" value="Peptidase_M74"/>
</dbReference>
<evidence type="ECO:0000256" key="5">
    <source>
        <dbReference type="ARBA" id="ARBA00022801"/>
    </source>
</evidence>
<dbReference type="GO" id="GO:0030288">
    <property type="term" value="C:outer membrane-bounded periplasmic space"/>
    <property type="evidence" value="ECO:0007669"/>
    <property type="project" value="InterPro"/>
</dbReference>
<dbReference type="Pfam" id="PF03411">
    <property type="entry name" value="Peptidase_M74"/>
    <property type="match status" value="1"/>
</dbReference>
<reference evidence="9 10" key="1">
    <citation type="submission" date="2016-10" db="EMBL/GenBank/DDBJ databases">
        <authorList>
            <person name="Varghese N."/>
            <person name="Submissions S."/>
        </authorList>
    </citation>
    <scope>NUCLEOTIDE SEQUENCE [LARGE SCALE GENOMIC DNA]</scope>
    <source>
        <strain evidence="9 10">DSM 1361</strain>
    </source>
</reference>
<evidence type="ECO:0000256" key="8">
    <source>
        <dbReference type="PIRSR" id="PIRSR018455-2"/>
    </source>
</evidence>
<accession>A0A662ZEU4</accession>
<dbReference type="EMBL" id="FOXF01000004">
    <property type="protein sequence ID" value="SFP06447.1"/>
    <property type="molecule type" value="Genomic_DNA"/>
</dbReference>
<keyword evidence="7" id="KW-0482">Metalloprotease</keyword>
<dbReference type="AlphaFoldDB" id="A0A662ZEU4"/>
<gene>
    <name evidence="9" type="ORF">SAMN02910344_00332</name>
</gene>
<feature type="disulfide bond" evidence="8">
    <location>
        <begin position="212"/>
        <end position="219"/>
    </location>
</feature>
<evidence type="ECO:0000256" key="2">
    <source>
        <dbReference type="ARBA" id="ARBA00022723"/>
    </source>
</evidence>
<keyword evidence="6" id="KW-0862">Zinc</keyword>
<dbReference type="GO" id="GO:0046872">
    <property type="term" value="F:metal ion binding"/>
    <property type="evidence" value="ECO:0007669"/>
    <property type="project" value="UniProtKB-KW"/>
</dbReference>
<evidence type="ECO:0000256" key="1">
    <source>
        <dbReference type="ARBA" id="ARBA00022670"/>
    </source>
</evidence>
<evidence type="ECO:0000313" key="9">
    <source>
        <dbReference type="EMBL" id="SFP06447.1"/>
    </source>
</evidence>
<dbReference type="GO" id="GO:0006508">
    <property type="term" value="P:proteolysis"/>
    <property type="evidence" value="ECO:0007669"/>
    <property type="project" value="UniProtKB-KW"/>
</dbReference>
<dbReference type="Proteomes" id="UP000243745">
    <property type="component" value="Unassembled WGS sequence"/>
</dbReference>
<proteinExistence type="predicted"/>
<dbReference type="RefSeq" id="WP_093140351.1">
    <property type="nucleotide sequence ID" value="NZ_FOXF01000004.1"/>
</dbReference>
<keyword evidence="5" id="KW-0378">Hydrolase</keyword>
<organism evidence="9 10">
    <name type="scientific">Ruminobacter amylophilus</name>
    <dbReference type="NCBI Taxonomy" id="867"/>
    <lineage>
        <taxon>Bacteria</taxon>
        <taxon>Pseudomonadati</taxon>
        <taxon>Pseudomonadota</taxon>
        <taxon>Gammaproteobacteria</taxon>
        <taxon>Aeromonadales</taxon>
        <taxon>Succinivibrionaceae</taxon>
        <taxon>Ruminobacter</taxon>
    </lineage>
</organism>
<dbReference type="NCBIfam" id="NF006947">
    <property type="entry name" value="PRK09429.1"/>
    <property type="match status" value="1"/>
</dbReference>
<feature type="disulfide bond" evidence="8">
    <location>
        <begin position="182"/>
        <end position="231"/>
    </location>
</feature>
<evidence type="ECO:0000256" key="3">
    <source>
        <dbReference type="ARBA" id="ARBA00022729"/>
    </source>
</evidence>
<dbReference type="PIRSF" id="PIRSF018455">
    <property type="entry name" value="MepA"/>
    <property type="match status" value="1"/>
</dbReference>
<dbReference type="Gene3D" id="3.30.1380.10">
    <property type="match status" value="1"/>
</dbReference>
<keyword evidence="1" id="KW-0645">Protease</keyword>
<dbReference type="InterPro" id="IPR009045">
    <property type="entry name" value="Zn_M74/Hedgehog-like"/>
</dbReference>
<feature type="disulfide bond" evidence="8">
    <location>
        <begin position="40"/>
        <end position="264"/>
    </location>
</feature>
<evidence type="ECO:0000313" key="10">
    <source>
        <dbReference type="Proteomes" id="UP000243745"/>
    </source>
</evidence>
<dbReference type="GO" id="GO:0004252">
    <property type="term" value="F:serine-type endopeptidase activity"/>
    <property type="evidence" value="ECO:0007669"/>
    <property type="project" value="InterPro"/>
</dbReference>
<keyword evidence="3" id="KW-0732">Signal</keyword>
<dbReference type="SUPFAM" id="SSF55166">
    <property type="entry name" value="Hedgehog/DD-peptidase"/>
    <property type="match status" value="1"/>
</dbReference>
<evidence type="ECO:0000256" key="6">
    <source>
        <dbReference type="ARBA" id="ARBA00022833"/>
    </source>
</evidence>
<keyword evidence="10" id="KW-1185">Reference proteome</keyword>
<name>A0A662ZEU4_9GAMM</name>
<keyword evidence="2" id="KW-0479">Metal-binding</keyword>
<sequence>MFLAPIIMAAAVTGAPADWARMTHPAGEQVQSIGEYSNGCIAGAVSADLKNPYYQVIRQQNRRFYGHPVLVSYIGDLADRAHEAGLPILLVGDMAMPRGGRFIKGHASHQTGLDVDIWFRMVKKPLGKKDLEKPWALTIVKDNFLETNGYYSKDIYTLVKLAATDDRVARIFINPAIKNQLCRDTPEEERGWLHKIRPWWGHTAHIHVRLECPEGADSCVKQAPIPEGDGCGTELQSWLDEIRHPKKKDTKPKPKVKKIVPEQCIQLLQMN</sequence>
<evidence type="ECO:0000256" key="7">
    <source>
        <dbReference type="ARBA" id="ARBA00023049"/>
    </source>
</evidence>
<keyword evidence="8" id="KW-1015">Disulfide bond</keyword>
<dbReference type="OrthoDB" id="1467367at2"/>
<dbReference type="GO" id="GO:0008237">
    <property type="term" value="F:metallopeptidase activity"/>
    <property type="evidence" value="ECO:0007669"/>
    <property type="project" value="UniProtKB-KW"/>
</dbReference>
<protein>
    <submittedName>
        <fullName evidence="9">Penicillin-insensitive murein endopeptidase</fullName>
    </submittedName>
</protein>
<keyword evidence="4" id="KW-0574">Periplasm</keyword>